<dbReference type="STRING" id="269670.SAMN02982927_01333"/>
<dbReference type="EMBL" id="FOOY01000008">
    <property type="protein sequence ID" value="SFG31816.1"/>
    <property type="molecule type" value="Genomic_DNA"/>
</dbReference>
<evidence type="ECO:0000313" key="1">
    <source>
        <dbReference type="EMBL" id="SFG31816.1"/>
    </source>
</evidence>
<keyword evidence="2" id="KW-1185">Reference proteome</keyword>
<organism evidence="1 2">
    <name type="scientific">Sporolactobacillus nakayamae</name>
    <dbReference type="NCBI Taxonomy" id="269670"/>
    <lineage>
        <taxon>Bacteria</taxon>
        <taxon>Bacillati</taxon>
        <taxon>Bacillota</taxon>
        <taxon>Bacilli</taxon>
        <taxon>Bacillales</taxon>
        <taxon>Sporolactobacillaceae</taxon>
        <taxon>Sporolactobacillus</taxon>
    </lineage>
</organism>
<accession>A0A1I2R1U2</accession>
<dbReference type="Pfam" id="PF06338">
    <property type="entry name" value="ComK"/>
    <property type="match status" value="1"/>
</dbReference>
<dbReference type="GO" id="GO:0030420">
    <property type="term" value="P:establishment of competence for transformation"/>
    <property type="evidence" value="ECO:0007669"/>
    <property type="project" value="InterPro"/>
</dbReference>
<dbReference type="InterPro" id="IPR010461">
    <property type="entry name" value="ComK"/>
</dbReference>
<gene>
    <name evidence="1" type="ORF">SAMN02982927_01333</name>
</gene>
<proteinExistence type="predicted"/>
<name>A0A1I2R1U2_9BACL</name>
<protein>
    <submittedName>
        <fullName evidence="1">Competence protein ComK</fullName>
    </submittedName>
</protein>
<dbReference type="RefSeq" id="WP_177184674.1">
    <property type="nucleotide sequence ID" value="NZ_FOOY01000008.1"/>
</dbReference>
<dbReference type="AlphaFoldDB" id="A0A1I2R1U2"/>
<evidence type="ECO:0000313" key="2">
    <source>
        <dbReference type="Proteomes" id="UP000198752"/>
    </source>
</evidence>
<dbReference type="Proteomes" id="UP000198752">
    <property type="component" value="Unassembled WGS sequence"/>
</dbReference>
<sequence>MEILQQYIIRPETMALLPCSFVDGSLGTLVIEENAKCCVTLMPKRIVEDSCGYYGSTYRGRKKVAMDMGYKSMPPICVCGELGIIFISSMTERSDYCAWLAFMHVHNWVDSEEKGCLSVLLSQDNEIKLPMNSGPFSGRMLRAMQYSRELHERIASNKTVTESKEENKPQSIILKENGTYYVDIDGDDLVTDE</sequence>
<reference evidence="2" key="1">
    <citation type="submission" date="2016-10" db="EMBL/GenBank/DDBJ databases">
        <authorList>
            <person name="Varghese N."/>
            <person name="Submissions S."/>
        </authorList>
    </citation>
    <scope>NUCLEOTIDE SEQUENCE [LARGE SCALE GENOMIC DNA]</scope>
    <source>
        <strain evidence="2">ATCC 700379</strain>
    </source>
</reference>